<dbReference type="InterPro" id="IPR043504">
    <property type="entry name" value="Peptidase_S1_PA_chymotrypsin"/>
</dbReference>
<accession>W0FIP0</accession>
<organism evidence="3">
    <name type="scientific">uncultured bacterium Contig1584b</name>
    <dbReference type="NCBI Taxonomy" id="1393461"/>
    <lineage>
        <taxon>Bacteria</taxon>
        <taxon>environmental samples</taxon>
    </lineage>
</organism>
<dbReference type="AlphaFoldDB" id="W0FIP0"/>
<feature type="region of interest" description="Disordered" evidence="1">
    <location>
        <begin position="299"/>
        <end position="354"/>
    </location>
</feature>
<name>W0FIP0_9BACT</name>
<evidence type="ECO:0008006" key="4">
    <source>
        <dbReference type="Google" id="ProtNLM"/>
    </source>
</evidence>
<evidence type="ECO:0000256" key="1">
    <source>
        <dbReference type="SAM" id="MobiDB-lite"/>
    </source>
</evidence>
<dbReference type="EMBL" id="KC246802">
    <property type="protein sequence ID" value="AHF24683.1"/>
    <property type="molecule type" value="Genomic_DNA"/>
</dbReference>
<feature type="region of interest" description="Disordered" evidence="1">
    <location>
        <begin position="237"/>
        <end position="265"/>
    </location>
</feature>
<protein>
    <recommendedName>
        <fullName evidence="4">Zinc ribbon domain-containing protein</fullName>
    </recommendedName>
</protein>
<feature type="chain" id="PRO_5004788364" description="Zinc ribbon domain-containing protein" evidence="2">
    <location>
        <begin position="27"/>
        <end position="557"/>
    </location>
</feature>
<dbReference type="Gene3D" id="2.40.10.10">
    <property type="entry name" value="Trypsin-like serine proteases"/>
    <property type="match status" value="2"/>
</dbReference>
<proteinExistence type="predicted"/>
<evidence type="ECO:0000313" key="3">
    <source>
        <dbReference type="EMBL" id="AHF24683.1"/>
    </source>
</evidence>
<evidence type="ECO:0000256" key="2">
    <source>
        <dbReference type="SAM" id="SignalP"/>
    </source>
</evidence>
<feature type="signal peptide" evidence="2">
    <location>
        <begin position="1"/>
        <end position="26"/>
    </location>
</feature>
<reference evidence="3" key="1">
    <citation type="journal article" date="2013" name="PLoS ONE">
        <title>Metagenomic insights into the carbohydrate-active enzymes carried by the microorganisms adhering to solid digesta in the rumen of cows.</title>
        <authorList>
            <person name="Wang L."/>
            <person name="Hatem A."/>
            <person name="Catalyurek U.V."/>
            <person name="Morrison M."/>
            <person name="Yu Z."/>
        </authorList>
    </citation>
    <scope>NUCLEOTIDE SEQUENCE</scope>
</reference>
<sequence length="557" mass="60782">MMKRIVRFLFLLFLAAAVLMPGVVSAEVKTIESDPRIARLEVVFSCGCTKSCSGTMISKIGMITPSGSLYCTEHGKPFSSVVFYFGWQGNSKAFYVYDGPFEYHAYETFEYGYENKNDIACIRFPLAVGDHTGWYPVIVAEDEELKKATLTVRDTTDEGVAYEFSDVSWIQSKKIASWTVNDKDVYSTYGPPVFMTQEDGTEVLVAIHITHNEEFEFSRRVTRLVYEDMVSDGIFAENPGVPSVQAGADAPDSRPEQGVQPVAATPESAGNAWTCAACGQEGNFGNFCFNCGAAMPDPDGGASAEPDRGEKTVQTPENPPAGGENRETAVPAPGEDPAGTPAPETPETKTEAGSDPRIAFIETSFECGCSGTSFGTLVGLNGMVIQSEAMYCPEHAKPYSKVVFHFGRSKSGARMDYDGDFTFKVYETFEEGFSAKNNIGYVVFPFPAGETFGWYNCRTVSDEGLSGTSATVRSLNENWETVEIPVVLAVRSEKQVSAPSQEYFYTGVPLFLTVEGKEPVLIGIECSVSADGSTEFFRRITPRVYEDMEKAGVFGNK</sequence>
<keyword evidence="2" id="KW-0732">Signal</keyword>